<organism evidence="1">
    <name type="scientific">marine sediment metagenome</name>
    <dbReference type="NCBI Taxonomy" id="412755"/>
    <lineage>
        <taxon>unclassified sequences</taxon>
        <taxon>metagenomes</taxon>
        <taxon>ecological metagenomes</taxon>
    </lineage>
</organism>
<accession>X1T492</accession>
<feature type="non-terminal residue" evidence="1">
    <location>
        <position position="1"/>
    </location>
</feature>
<gene>
    <name evidence="1" type="ORF">S12H4_13360</name>
</gene>
<protein>
    <submittedName>
        <fullName evidence="1">Uncharacterized protein</fullName>
    </submittedName>
</protein>
<sequence>KAALVSGISTGRHANPYHKTKLGVYDLKVCPRKHMHQILERISYDPETKGVVPVMACGVYCFAARTKYFFSGLKDFDPEKWDIPYWALDVFFTRNMREQGYGVYADFDIWCTLCMV</sequence>
<dbReference type="AlphaFoldDB" id="X1T492"/>
<name>X1T492_9ZZZZ</name>
<evidence type="ECO:0000313" key="1">
    <source>
        <dbReference type="EMBL" id="GAI74849.1"/>
    </source>
</evidence>
<comment type="caution">
    <text evidence="1">The sequence shown here is derived from an EMBL/GenBank/DDBJ whole genome shotgun (WGS) entry which is preliminary data.</text>
</comment>
<dbReference type="EMBL" id="BARW01006364">
    <property type="protein sequence ID" value="GAI74849.1"/>
    <property type="molecule type" value="Genomic_DNA"/>
</dbReference>
<proteinExistence type="predicted"/>
<reference evidence="1" key="1">
    <citation type="journal article" date="2014" name="Front. Microbiol.">
        <title>High frequency of phylogenetically diverse reductive dehalogenase-homologous genes in deep subseafloor sedimentary metagenomes.</title>
        <authorList>
            <person name="Kawai M."/>
            <person name="Futagami T."/>
            <person name="Toyoda A."/>
            <person name="Takaki Y."/>
            <person name="Nishi S."/>
            <person name="Hori S."/>
            <person name="Arai W."/>
            <person name="Tsubouchi T."/>
            <person name="Morono Y."/>
            <person name="Uchiyama I."/>
            <person name="Ito T."/>
            <person name="Fujiyama A."/>
            <person name="Inagaki F."/>
            <person name="Takami H."/>
        </authorList>
    </citation>
    <scope>NUCLEOTIDE SEQUENCE</scope>
    <source>
        <strain evidence="1">Expedition CK06-06</strain>
    </source>
</reference>